<dbReference type="GO" id="GO:0003700">
    <property type="term" value="F:DNA-binding transcription factor activity"/>
    <property type="evidence" value="ECO:0007669"/>
    <property type="project" value="InterPro"/>
</dbReference>
<dbReference type="Gene3D" id="1.10.10.10">
    <property type="entry name" value="Winged helix-like DNA-binding domain superfamily/Winged helix DNA-binding domain"/>
    <property type="match status" value="1"/>
</dbReference>
<dbReference type="PROSITE" id="PS50931">
    <property type="entry name" value="HTH_LYSR"/>
    <property type="match status" value="1"/>
</dbReference>
<evidence type="ECO:0000259" key="5">
    <source>
        <dbReference type="PROSITE" id="PS50931"/>
    </source>
</evidence>
<proteinExistence type="inferred from homology"/>
<dbReference type="Gene3D" id="3.40.190.10">
    <property type="entry name" value="Periplasmic binding protein-like II"/>
    <property type="match status" value="2"/>
</dbReference>
<dbReference type="GO" id="GO:0000976">
    <property type="term" value="F:transcription cis-regulatory region binding"/>
    <property type="evidence" value="ECO:0007669"/>
    <property type="project" value="TreeGrafter"/>
</dbReference>
<dbReference type="SUPFAM" id="SSF53850">
    <property type="entry name" value="Periplasmic binding protein-like II"/>
    <property type="match status" value="1"/>
</dbReference>
<dbReference type="CDD" id="cd08419">
    <property type="entry name" value="PBP2_CbbR_RubisCO_like"/>
    <property type="match status" value="1"/>
</dbReference>
<dbReference type="InterPro" id="IPR036388">
    <property type="entry name" value="WH-like_DNA-bd_sf"/>
</dbReference>
<name>E6PJK6_9ZZZZ</name>
<feature type="domain" description="HTH lysR-type" evidence="5">
    <location>
        <begin position="4"/>
        <end position="61"/>
    </location>
</feature>
<dbReference type="InterPro" id="IPR000847">
    <property type="entry name" value="LysR_HTH_N"/>
</dbReference>
<dbReference type="FunFam" id="1.10.10.10:FF:000001">
    <property type="entry name" value="LysR family transcriptional regulator"/>
    <property type="match status" value="1"/>
</dbReference>
<comment type="similarity">
    <text evidence="1">Belongs to the LysR transcriptional regulatory family.</text>
</comment>
<dbReference type="PANTHER" id="PTHR30126">
    <property type="entry name" value="HTH-TYPE TRANSCRIPTIONAL REGULATOR"/>
    <property type="match status" value="1"/>
</dbReference>
<dbReference type="InterPro" id="IPR005119">
    <property type="entry name" value="LysR_subst-bd"/>
</dbReference>
<keyword evidence="2" id="KW-0805">Transcription regulation</keyword>
<accession>E6PJK6</accession>
<protein>
    <submittedName>
        <fullName evidence="6">HTH-type transcriptional regulator cbbR (RuBisCO operon transcriptional regulator)</fullName>
    </submittedName>
</protein>
<organism evidence="6">
    <name type="scientific">mine drainage metagenome</name>
    <dbReference type="NCBI Taxonomy" id="410659"/>
    <lineage>
        <taxon>unclassified sequences</taxon>
        <taxon>metagenomes</taxon>
        <taxon>ecological metagenomes</taxon>
    </lineage>
</organism>
<dbReference type="Pfam" id="PF03466">
    <property type="entry name" value="LysR_substrate"/>
    <property type="match status" value="1"/>
</dbReference>
<comment type="caution">
    <text evidence="6">The sequence shown here is derived from an EMBL/GenBank/DDBJ whole genome shotgun (WGS) entry which is preliminary data.</text>
</comment>
<dbReference type="EMBL" id="CABM01000001">
    <property type="protein sequence ID" value="CBH95104.1"/>
    <property type="molecule type" value="Genomic_DNA"/>
</dbReference>
<evidence type="ECO:0000256" key="1">
    <source>
        <dbReference type="ARBA" id="ARBA00009437"/>
    </source>
</evidence>
<keyword evidence="4" id="KW-0804">Transcription</keyword>
<dbReference type="PANTHER" id="PTHR30126:SF5">
    <property type="entry name" value="HTH-TYPE TRANSCRIPTIONAL ACTIVATOR CMPR"/>
    <property type="match status" value="1"/>
</dbReference>
<evidence type="ECO:0000313" key="6">
    <source>
        <dbReference type="EMBL" id="CBH95104.1"/>
    </source>
</evidence>
<sequence length="365" mass="40135">MKNITLRQLRVFVAAARHLNFGKAAKDLHLTPPAISMQIRDLELQVGLPLFERSGKSVSLTMTGEYLLVYARRMLSTLKDAEDALARFRGLESGRLTIGMVSTAKYFVPRLLKLFREEHPHIEARLVVGNREQLVAQMQRNDLDLAIMGRPPREIATRSEPFAAHPLGIVCAPDHPLMFGEQSPASALANYGFIIRESGSGTRTAMEEYLREYRVEVRTEMELASNETIKQAVMSGMGISFLSLHSIGMELRASMIGVPDLEGLPLVRRWHVVNTSSKMLSPSAEAFRYFVLEHGEAYLAREFGSMQPLGSQAAHADLVLPGRVSPAAVEPVAAPPPISAAELARPVPPAAPAVPFRRAKPAARS</sequence>
<evidence type="ECO:0000256" key="4">
    <source>
        <dbReference type="ARBA" id="ARBA00023163"/>
    </source>
</evidence>
<gene>
    <name evidence="6" type="primary">cbbR</name>
    <name evidence="6" type="ORF">CARN2_0491</name>
</gene>
<dbReference type="AlphaFoldDB" id="E6PJK6"/>
<reference evidence="6" key="1">
    <citation type="submission" date="2009-10" db="EMBL/GenBank/DDBJ databases">
        <title>Diversity of trophic interactions inside an arsenic-rich microbial ecosystem.</title>
        <authorList>
            <person name="Bertin P.N."/>
            <person name="Heinrich-Salmeron A."/>
            <person name="Pelletier E."/>
            <person name="Goulhen-Chollet F."/>
            <person name="Arsene-Ploetze F."/>
            <person name="Gallien S."/>
            <person name="Calteau A."/>
            <person name="Vallenet D."/>
            <person name="Casiot C."/>
            <person name="Chane-Woon-Ming B."/>
            <person name="Giloteaux L."/>
            <person name="Barakat M."/>
            <person name="Bonnefoy V."/>
            <person name="Bruneel O."/>
            <person name="Chandler M."/>
            <person name="Cleiss J."/>
            <person name="Duran R."/>
            <person name="Elbaz-Poulichet F."/>
            <person name="Fonknechten N."/>
            <person name="Lauga B."/>
            <person name="Mornico D."/>
            <person name="Ortet P."/>
            <person name="Schaeffer C."/>
            <person name="Siguier P."/>
            <person name="Alexander Thil Smith A."/>
            <person name="Van Dorsselaer A."/>
            <person name="Weissenbach J."/>
            <person name="Medigue C."/>
            <person name="Le Paslier D."/>
        </authorList>
    </citation>
    <scope>NUCLEOTIDE SEQUENCE</scope>
</reference>
<dbReference type="PRINTS" id="PR00039">
    <property type="entry name" value="HTHLYSR"/>
</dbReference>
<evidence type="ECO:0000256" key="3">
    <source>
        <dbReference type="ARBA" id="ARBA00023125"/>
    </source>
</evidence>
<keyword evidence="3" id="KW-0238">DNA-binding</keyword>
<dbReference type="SUPFAM" id="SSF46785">
    <property type="entry name" value="Winged helix' DNA-binding domain"/>
    <property type="match status" value="1"/>
</dbReference>
<evidence type="ECO:0000256" key="2">
    <source>
        <dbReference type="ARBA" id="ARBA00023015"/>
    </source>
</evidence>
<dbReference type="Pfam" id="PF00126">
    <property type="entry name" value="HTH_1"/>
    <property type="match status" value="1"/>
</dbReference>
<dbReference type="InterPro" id="IPR036390">
    <property type="entry name" value="WH_DNA-bd_sf"/>
</dbReference>